<dbReference type="GeneID" id="23617398"/>
<protein>
    <recommendedName>
        <fullName evidence="1">Fungal lipase-type domain-containing protein</fullName>
    </recommendedName>
</protein>
<gene>
    <name evidence="3" type="ORF">APUTEX25_004487</name>
    <name evidence="2" type="ORF">F751_6007</name>
</gene>
<dbReference type="SUPFAM" id="SSF53474">
    <property type="entry name" value="alpha/beta-Hydrolases"/>
    <property type="match status" value="1"/>
</dbReference>
<evidence type="ECO:0000313" key="3">
    <source>
        <dbReference type="EMBL" id="RMZ56063.1"/>
    </source>
</evidence>
<dbReference type="Proteomes" id="UP000028924">
    <property type="component" value="Unassembled WGS sequence"/>
</dbReference>
<dbReference type="GO" id="GO:0006629">
    <property type="term" value="P:lipid metabolic process"/>
    <property type="evidence" value="ECO:0007669"/>
    <property type="project" value="InterPro"/>
</dbReference>
<reference evidence="3" key="3">
    <citation type="submission" date="2018-10" db="EMBL/GenBank/DDBJ databases">
        <authorList>
            <person name="Hovde B."/>
            <person name="Zhang X."/>
        </authorList>
    </citation>
    <scope>NUCLEOTIDE SEQUENCE [LARGE SCALE GENOMIC DNA]</scope>
    <source>
        <strain evidence="3">UTEX 25</strain>
    </source>
</reference>
<dbReference type="InterPro" id="IPR029058">
    <property type="entry name" value="AB_hydrolase_fold"/>
</dbReference>
<accession>A0A087SCJ9</accession>
<sequence length="261" mass="28078">MAPPHRTFPGTKLPRDHMANLDARLTRLWPDSPAAAHSGYSGRASLIPIQQLFALAAVQGKRLVLAGHSMGGAVATLCALSLLRSLPLSAHGLVACVGFATPPLGNAHLAGMVTGEGWDSRIHNYLLPEDWVPELINSLRRLNRPREGERKGLVEDSKYAARTATAIHERAAAGALGMRLPGLAGGAIRALGSTVLHTCTRFLPLALLPLGQQLHLPGHGHRGVLDPAWDPHPLIPACPRGFLKMHRMISYRTRLLELCVD</sequence>
<dbReference type="AlphaFoldDB" id="A0A087SCJ9"/>
<dbReference type="KEGG" id="apro:F751_6007"/>
<reference evidence="2 4" key="1">
    <citation type="journal article" date="2014" name="BMC Genomics">
        <title>Oil accumulation mechanisms of the oleaginous microalga Chlorella protothecoides revealed through its genome, transcriptomes, and proteomes.</title>
        <authorList>
            <person name="Gao C."/>
            <person name="Wang Y."/>
            <person name="Shen Y."/>
            <person name="Yan D."/>
            <person name="He X."/>
            <person name="Dai J."/>
            <person name="Wu Q."/>
        </authorList>
    </citation>
    <scope>NUCLEOTIDE SEQUENCE [LARGE SCALE GENOMIC DNA]</scope>
    <source>
        <strain evidence="2 4">0710</strain>
    </source>
</reference>
<organism evidence="2 4">
    <name type="scientific">Auxenochlorella protothecoides</name>
    <name type="common">Green microalga</name>
    <name type="synonym">Chlorella protothecoides</name>
    <dbReference type="NCBI Taxonomy" id="3075"/>
    <lineage>
        <taxon>Eukaryota</taxon>
        <taxon>Viridiplantae</taxon>
        <taxon>Chlorophyta</taxon>
        <taxon>core chlorophytes</taxon>
        <taxon>Trebouxiophyceae</taxon>
        <taxon>Chlorellales</taxon>
        <taxon>Chlorellaceae</taxon>
        <taxon>Auxenochlorella</taxon>
    </lineage>
</organism>
<dbReference type="EMBL" id="KL662092">
    <property type="protein sequence ID" value="KFM23453.1"/>
    <property type="molecule type" value="Genomic_DNA"/>
</dbReference>
<dbReference type="PANTHER" id="PTHR47523">
    <property type="entry name" value="F21O3.11 PROTEIN"/>
    <property type="match status" value="1"/>
</dbReference>
<dbReference type="OrthoDB" id="438440at2759"/>
<reference evidence="5" key="2">
    <citation type="journal article" date="2018" name="Algal Res.">
        <title>Characterization of plant carbon substrate utilization by Auxenochlorella protothecoides.</title>
        <authorList>
            <person name="Vogler B.W."/>
            <person name="Starkenburg S.R."/>
            <person name="Sudasinghe N."/>
            <person name="Schambach J.Y."/>
            <person name="Rollin J.A."/>
            <person name="Pattathil S."/>
            <person name="Barry A.N."/>
        </authorList>
    </citation>
    <scope>NUCLEOTIDE SEQUENCE [LARGE SCALE GENOMIC DNA]</scope>
    <source>
        <strain evidence="5">UTEX 25</strain>
    </source>
</reference>
<reference evidence="3" key="4">
    <citation type="submission" date="2018-11" db="EMBL/GenBank/DDBJ databases">
        <title>Characterization of plant carbon substrate utilization by Auxenochlorella protothecoides.</title>
        <authorList>
            <person name="Vogler B.W."/>
            <person name="Starkenburg S.R."/>
            <person name="Sudasinghe N."/>
            <person name="Schambach J.Y."/>
            <person name="Rollin J.A."/>
            <person name="Pattathil S."/>
            <person name="Barry A.N."/>
        </authorList>
    </citation>
    <scope>NUCLEOTIDE SEQUENCE [LARGE SCALE GENOMIC DNA]</scope>
    <source>
        <strain evidence="3">UTEX 25</strain>
    </source>
</reference>
<dbReference type="Pfam" id="PF01764">
    <property type="entry name" value="Lipase_3"/>
    <property type="match status" value="1"/>
</dbReference>
<evidence type="ECO:0000313" key="4">
    <source>
        <dbReference type="Proteomes" id="UP000028924"/>
    </source>
</evidence>
<dbReference type="EMBL" id="QOKY01000154">
    <property type="protein sequence ID" value="RMZ56063.1"/>
    <property type="molecule type" value="Genomic_DNA"/>
</dbReference>
<name>A0A087SCJ9_AUXPR</name>
<evidence type="ECO:0000313" key="2">
    <source>
        <dbReference type="EMBL" id="KFM23453.1"/>
    </source>
</evidence>
<dbReference type="Gene3D" id="3.40.50.1820">
    <property type="entry name" value="alpha/beta hydrolase"/>
    <property type="match status" value="1"/>
</dbReference>
<evidence type="ECO:0000313" key="5">
    <source>
        <dbReference type="Proteomes" id="UP000279271"/>
    </source>
</evidence>
<dbReference type="PANTHER" id="PTHR47523:SF1">
    <property type="entry name" value="F21O3.11 PROTEIN"/>
    <property type="match status" value="1"/>
</dbReference>
<feature type="domain" description="Fungal lipase-type" evidence="1">
    <location>
        <begin position="57"/>
        <end position="136"/>
    </location>
</feature>
<evidence type="ECO:0000259" key="1">
    <source>
        <dbReference type="Pfam" id="PF01764"/>
    </source>
</evidence>
<proteinExistence type="predicted"/>
<keyword evidence="4" id="KW-1185">Reference proteome</keyword>
<dbReference type="Proteomes" id="UP000279271">
    <property type="component" value="Unassembled WGS sequence"/>
</dbReference>
<dbReference type="RefSeq" id="XP_011396325.1">
    <property type="nucleotide sequence ID" value="XM_011398023.1"/>
</dbReference>
<dbReference type="InterPro" id="IPR002921">
    <property type="entry name" value="Fungal_lipase-type"/>
</dbReference>
<dbReference type="eggNOG" id="ENOG502RX99">
    <property type="taxonomic scope" value="Eukaryota"/>
</dbReference>